<protein>
    <recommendedName>
        <fullName evidence="2">DUF1468 domain-containing protein</fullName>
    </recommendedName>
</protein>
<dbReference type="PATRIC" id="fig|1126833.4.peg.1296"/>
<feature type="domain" description="DUF1468" evidence="2">
    <location>
        <begin position="13"/>
        <end position="149"/>
    </location>
</feature>
<keyword evidence="1" id="KW-1133">Transmembrane helix</keyword>
<dbReference type="EMBL" id="CP011058">
    <property type="protein sequence ID" value="AJY74203.1"/>
    <property type="molecule type" value="Genomic_DNA"/>
</dbReference>
<evidence type="ECO:0000259" key="2">
    <source>
        <dbReference type="Pfam" id="PF07331"/>
    </source>
</evidence>
<dbReference type="AlphaFoldDB" id="A0A0D5NH18"/>
<feature type="transmembrane region" description="Helical" evidence="1">
    <location>
        <begin position="79"/>
        <end position="96"/>
    </location>
</feature>
<dbReference type="Pfam" id="PF07331">
    <property type="entry name" value="TctB"/>
    <property type="match status" value="1"/>
</dbReference>
<evidence type="ECO:0000313" key="3">
    <source>
        <dbReference type="EMBL" id="AJY74203.1"/>
    </source>
</evidence>
<feature type="transmembrane region" description="Helical" evidence="1">
    <location>
        <begin position="12"/>
        <end position="33"/>
    </location>
</feature>
<dbReference type="Proteomes" id="UP000032633">
    <property type="component" value="Chromosome"/>
</dbReference>
<dbReference type="STRING" id="1126833.VN24_05965"/>
<dbReference type="KEGG" id="pbj:VN24_05965"/>
<dbReference type="OrthoDB" id="1807861at2"/>
<reference evidence="4" key="2">
    <citation type="submission" date="2015-03" db="EMBL/GenBank/DDBJ databases">
        <title>Genome sequence of Paenibacillus beijingensis strain DSM 24997T.</title>
        <authorList>
            <person name="Kwak Y."/>
            <person name="Shin J.-H."/>
        </authorList>
    </citation>
    <scope>NUCLEOTIDE SEQUENCE [LARGE SCALE GENOMIC DNA]</scope>
    <source>
        <strain evidence="4">DSM 24997</strain>
    </source>
</reference>
<feature type="transmembrane region" description="Helical" evidence="1">
    <location>
        <begin position="45"/>
        <end position="63"/>
    </location>
</feature>
<accession>A0A0D5NH18</accession>
<dbReference type="HOGENOM" id="CLU_118558_0_0_9"/>
<feature type="transmembrane region" description="Helical" evidence="1">
    <location>
        <begin position="102"/>
        <end position="120"/>
    </location>
</feature>
<dbReference type="InterPro" id="IPR009936">
    <property type="entry name" value="DUF1468"/>
</dbReference>
<organism evidence="3 4">
    <name type="scientific">Paenibacillus beijingensis</name>
    <dbReference type="NCBI Taxonomy" id="1126833"/>
    <lineage>
        <taxon>Bacteria</taxon>
        <taxon>Bacillati</taxon>
        <taxon>Bacillota</taxon>
        <taxon>Bacilli</taxon>
        <taxon>Bacillales</taxon>
        <taxon>Paenibacillaceae</taxon>
        <taxon>Paenibacillus</taxon>
    </lineage>
</organism>
<name>A0A0D5NH18_9BACL</name>
<dbReference type="RefSeq" id="WP_045669639.1">
    <property type="nucleotide sequence ID" value="NZ_CP011058.1"/>
</dbReference>
<feature type="transmembrane region" description="Helical" evidence="1">
    <location>
        <begin position="127"/>
        <end position="145"/>
    </location>
</feature>
<keyword evidence="4" id="KW-1185">Reference proteome</keyword>
<proteinExistence type="predicted"/>
<evidence type="ECO:0000313" key="4">
    <source>
        <dbReference type="Proteomes" id="UP000032633"/>
    </source>
</evidence>
<gene>
    <name evidence="3" type="ORF">VN24_05965</name>
</gene>
<keyword evidence="1" id="KW-0472">Membrane</keyword>
<evidence type="ECO:0000256" key="1">
    <source>
        <dbReference type="SAM" id="Phobius"/>
    </source>
</evidence>
<reference evidence="3 4" key="1">
    <citation type="journal article" date="2015" name="J. Biotechnol.">
        <title>Complete genome sequence of Paenibacillus beijingensis 7188(T) (=DSM 24997(T)), a novel rhizobacterium from jujube garden soil.</title>
        <authorList>
            <person name="Kwak Y."/>
            <person name="Shin J.H."/>
        </authorList>
    </citation>
    <scope>NUCLEOTIDE SEQUENCE [LARGE SCALE GENOMIC DNA]</scope>
    <source>
        <strain evidence="3 4">DSM 24997</strain>
    </source>
</reference>
<keyword evidence="1" id="KW-0812">Transmembrane</keyword>
<sequence length="155" mass="17035">MNRNGNKFTADRIGGIATVIIGGITLTESARLYAYRTDVLIGDHVLPAIVGILLCLLGLALTLKKPEERAPEPFPKGKSLFVLFAAFALLVLYRYLIPVTGYFVSTLLVSAGLFKVIGAYRWPKTLLYAGLTAALLYVIFVYWLQTPFPGAILHF</sequence>